<dbReference type="Pfam" id="PF00201">
    <property type="entry name" value="UDPGT"/>
    <property type="match status" value="1"/>
</dbReference>
<dbReference type="GO" id="GO:0035251">
    <property type="term" value="F:UDP-glucosyltransferase activity"/>
    <property type="evidence" value="ECO:0007669"/>
    <property type="project" value="InterPro"/>
</dbReference>
<dbReference type="InterPro" id="IPR002213">
    <property type="entry name" value="UDP_glucos_trans"/>
</dbReference>
<dbReference type="CDD" id="cd03784">
    <property type="entry name" value="GT1_Gtf-like"/>
    <property type="match status" value="1"/>
</dbReference>
<dbReference type="GeneID" id="115739541"/>
<dbReference type="KEGG" id="rarg:115739541"/>
<reference evidence="4" key="2">
    <citation type="submission" date="2025-08" db="UniProtKB">
        <authorList>
            <consortium name="RefSeq"/>
        </authorList>
    </citation>
    <scope>IDENTIFICATION</scope>
    <source>
        <tissue evidence="4">Leaf</tissue>
    </source>
</reference>
<keyword evidence="3" id="KW-1185">Reference proteome</keyword>
<evidence type="ECO:0000256" key="1">
    <source>
        <dbReference type="ARBA" id="ARBA00009995"/>
    </source>
</evidence>
<name>A0A8B8P193_9MYRT</name>
<comment type="similarity">
    <text evidence="1">Belongs to the UDP-glycosyltransferase family.</text>
</comment>
<dbReference type="SUPFAM" id="SSF53756">
    <property type="entry name" value="UDP-Glycosyltransferase/glycogen phosphorylase"/>
    <property type="match status" value="1"/>
</dbReference>
<proteinExistence type="inferred from homology"/>
<dbReference type="RefSeq" id="XP_030528541.2">
    <property type="nucleotide sequence ID" value="XM_030672681.2"/>
</dbReference>
<evidence type="ECO:0000313" key="3">
    <source>
        <dbReference type="Proteomes" id="UP000827889"/>
    </source>
</evidence>
<evidence type="ECO:0000256" key="2">
    <source>
        <dbReference type="ARBA" id="ARBA00022679"/>
    </source>
</evidence>
<dbReference type="AlphaFoldDB" id="A0A8B8P193"/>
<dbReference type="InterPro" id="IPR050481">
    <property type="entry name" value="UDP-glycosyltransf_plant"/>
</dbReference>
<dbReference type="Gene3D" id="3.40.50.2000">
    <property type="entry name" value="Glycogen Phosphorylase B"/>
    <property type="match status" value="2"/>
</dbReference>
<reference evidence="3" key="1">
    <citation type="submission" date="2025-05" db="UniProtKB">
        <authorList>
            <consortium name="RefSeq"/>
        </authorList>
    </citation>
    <scope>NUCLEOTIDE SEQUENCE [LARGE SCALE GENOMIC DNA]</scope>
</reference>
<keyword evidence="2" id="KW-0808">Transferase</keyword>
<dbReference type="PANTHER" id="PTHR48049">
    <property type="entry name" value="GLYCOSYLTRANSFERASE"/>
    <property type="match status" value="1"/>
</dbReference>
<protein>
    <submittedName>
        <fullName evidence="4">UDP-glycosyltransferase 91C1-like</fullName>
    </submittedName>
</protein>
<sequence length="486" mass="53694">MAETETKTKSEGTTSLHVAMFPWLAVGHFIPFLRLADLLAQRGHKISFLSTPHNLSRLPKISPHLSSLITLVPLPFPETPSLPPLAQSSSDVPNRHQQLLKPAFDALLPALRSFLESSRPDWVLYDYASHWLPALAAELRVPHAFLSLFAAVVLSFFGPPPELVSGRRFQSDGGGDLTAVPPWAPAGSGLAFRPHEVARNAERSEVSVETTPDTVRFGVSIGESDAVVVRTCEEFEPEWLGLLRELYGDKPVLPVGFLPPMDEEDESDDVESTERWRFMKSWLDGQETNSVVYVAFGTEVTLTRAELVELARGLELSGLPFFWVLRRSPGSDRDDGLESLPCGFLERVRGRGFVHSGWAPQVKILRHESIGGFFTHCGYNSMIEGLSCGRILVLFPVMNEQGLNARLLLAKGVAIEVPRDKMDGSFTGESVAGSVRLAMVDEAGKPVRAAAREMKGVFGNREKNDGYVDEFVRYLAEHRKPKPAMK</sequence>
<dbReference type="Proteomes" id="UP000827889">
    <property type="component" value="Chromosome 2"/>
</dbReference>
<organism evidence="3 4">
    <name type="scientific">Rhodamnia argentea</name>
    <dbReference type="NCBI Taxonomy" id="178133"/>
    <lineage>
        <taxon>Eukaryota</taxon>
        <taxon>Viridiplantae</taxon>
        <taxon>Streptophyta</taxon>
        <taxon>Embryophyta</taxon>
        <taxon>Tracheophyta</taxon>
        <taxon>Spermatophyta</taxon>
        <taxon>Magnoliopsida</taxon>
        <taxon>eudicotyledons</taxon>
        <taxon>Gunneridae</taxon>
        <taxon>Pentapetalae</taxon>
        <taxon>rosids</taxon>
        <taxon>malvids</taxon>
        <taxon>Myrtales</taxon>
        <taxon>Myrtaceae</taxon>
        <taxon>Myrtoideae</taxon>
        <taxon>Myrteae</taxon>
        <taxon>Australasian group</taxon>
        <taxon>Rhodamnia</taxon>
    </lineage>
</organism>
<evidence type="ECO:0000313" key="4">
    <source>
        <dbReference type="RefSeq" id="XP_030528541.2"/>
    </source>
</evidence>
<dbReference type="PANTHER" id="PTHR48049:SF138">
    <property type="entry name" value="UDP-GLYCOSYLTRANSFERASE 91C1"/>
    <property type="match status" value="1"/>
</dbReference>
<accession>A0A8B8P193</accession>
<gene>
    <name evidence="4" type="primary">LOC115739541</name>
</gene>